<sequence length="357" mass="37546">MGVSHGHRTPRPAVLVKHRVVQWATGNIGTRALHGVIEHPDLDLAGVYVHSPGKAGKDAGELCGLAPTGVAATHDAAEIAALGADCVLYMPRALDVGEVCRLLESGANVVTTRGEFHHPGSVPPEVRERVEAACERGGTSVHSTGSSPGFISEAVPLTLASIQRRLDALTISEYADLSRRDSPGLLFDVMGFGKPPAAFDERRLSHGRVSFGPSLRLVADALSMPLDSLEADGEVATARRTVRIAAGELEAGTVAAQRITVSGVRGGRAVLRFRAVWYCTTDLDPAWDVRATGWHVAVDGDAPLDIDMRFPVPIERMAAVSPAYTANRAVNAVPAVCAAAPGIRTTVDLPHILAVLG</sequence>
<dbReference type="InterPro" id="IPR045760">
    <property type="entry name" value="DAP_DH_C"/>
</dbReference>
<proteinExistence type="predicted"/>
<name>A0A6L3VRI0_9ACTN</name>
<dbReference type="InterPro" id="IPR036291">
    <property type="entry name" value="NAD(P)-bd_dom_sf"/>
</dbReference>
<comment type="caution">
    <text evidence="2">The sequence shown here is derived from an EMBL/GenBank/DDBJ whole genome shotgun (WGS) entry which is preliminary data.</text>
</comment>
<dbReference type="Pfam" id="PF19328">
    <property type="entry name" value="DAP_DH_C"/>
    <property type="match status" value="1"/>
</dbReference>
<reference evidence="2 3" key="1">
    <citation type="submission" date="2019-09" db="EMBL/GenBank/DDBJ databases">
        <title>Actinomadura physcomitrii sp. nov., a novel actinomycete isolated from moss [Physcomitrium sphaericum (Ludw) Fuernr].</title>
        <authorList>
            <person name="Liu C."/>
            <person name="Zhuang X."/>
        </authorList>
    </citation>
    <scope>NUCLEOTIDE SEQUENCE [LARGE SCALE GENOMIC DNA]</scope>
    <source>
        <strain evidence="2 3">CYP1-1B</strain>
    </source>
</reference>
<dbReference type="CDD" id="cd24146">
    <property type="entry name" value="nat-AmDH_N_like"/>
    <property type="match status" value="1"/>
</dbReference>
<dbReference type="Gene3D" id="3.40.50.720">
    <property type="entry name" value="NAD(P)-binding Rossmann-like Domain"/>
    <property type="match status" value="1"/>
</dbReference>
<feature type="domain" description="2,4-diaminopentanoate dehydrogenase C-terminal" evidence="1">
    <location>
        <begin position="206"/>
        <end position="356"/>
    </location>
</feature>
<organism evidence="2 3">
    <name type="scientific">Actinomadura montaniterrae</name>
    <dbReference type="NCBI Taxonomy" id="1803903"/>
    <lineage>
        <taxon>Bacteria</taxon>
        <taxon>Bacillati</taxon>
        <taxon>Actinomycetota</taxon>
        <taxon>Actinomycetes</taxon>
        <taxon>Streptosporangiales</taxon>
        <taxon>Thermomonosporaceae</taxon>
        <taxon>Actinomadura</taxon>
    </lineage>
</organism>
<accession>A0A6L3VRI0</accession>
<dbReference type="EMBL" id="WBMR01000061">
    <property type="protein sequence ID" value="KAB2379210.1"/>
    <property type="molecule type" value="Genomic_DNA"/>
</dbReference>
<gene>
    <name evidence="2" type="ORF">F9B16_21525</name>
</gene>
<dbReference type="Proteomes" id="UP000483004">
    <property type="component" value="Unassembled WGS sequence"/>
</dbReference>
<dbReference type="SUPFAM" id="SSF51735">
    <property type="entry name" value="NAD(P)-binding Rossmann-fold domains"/>
    <property type="match status" value="1"/>
</dbReference>
<dbReference type="OrthoDB" id="4759936at2"/>
<protein>
    <submittedName>
        <fullName evidence="2">Dihydrodipicolinate reductase</fullName>
    </submittedName>
</protein>
<evidence type="ECO:0000313" key="2">
    <source>
        <dbReference type="EMBL" id="KAB2379210.1"/>
    </source>
</evidence>
<keyword evidence="3" id="KW-1185">Reference proteome</keyword>
<evidence type="ECO:0000259" key="1">
    <source>
        <dbReference type="Pfam" id="PF19328"/>
    </source>
</evidence>
<evidence type="ECO:0000313" key="3">
    <source>
        <dbReference type="Proteomes" id="UP000483004"/>
    </source>
</evidence>
<dbReference type="AlphaFoldDB" id="A0A6L3VRI0"/>